<reference evidence="1" key="1">
    <citation type="journal article" date="2020" name="mSystems">
        <title>Genome- and Community-Level Interaction Insights into Carbon Utilization and Element Cycling Functions of Hydrothermarchaeota in Hydrothermal Sediment.</title>
        <authorList>
            <person name="Zhou Z."/>
            <person name="Liu Y."/>
            <person name="Xu W."/>
            <person name="Pan J."/>
            <person name="Luo Z.H."/>
            <person name="Li M."/>
        </authorList>
    </citation>
    <scope>NUCLEOTIDE SEQUENCE [LARGE SCALE GENOMIC DNA]</scope>
    <source>
        <strain evidence="1">SpSt-855</strain>
    </source>
</reference>
<dbReference type="AlphaFoldDB" id="A0A7V5CTL5"/>
<name>A0A7V5CTL5_9BACT</name>
<protein>
    <submittedName>
        <fullName evidence="1">Uncharacterized protein</fullName>
    </submittedName>
</protein>
<sequence length="249" mass="25939">MLDRIVSEYAIEVGGLDMIVRIKKAVLAISFAVLVVCAGSPSAQATNSNSASVQGFSGQVIISPNPNLQQVVVVLNSTVPISSTSNQIVFVLEGSFSEYPTRWTGSARVLLSRGVVVVVPQTEGDSMQPLAFEFPDQQLPDSIKGWNLTAFPVYGIARYGETEPLTEGQISELETTGKYLSAAALSFNTNSSQSDSTQFNSLTGTAQPDYLCAAGGPGSTGCSEGGCSVSCSKGFYSCCSGGGCNCVPN</sequence>
<gene>
    <name evidence="1" type="ORF">ENW50_06040</name>
</gene>
<evidence type="ECO:0000313" key="1">
    <source>
        <dbReference type="EMBL" id="HGY94230.1"/>
    </source>
</evidence>
<dbReference type="EMBL" id="DTKL01000032">
    <property type="protein sequence ID" value="HGY94230.1"/>
    <property type="molecule type" value="Genomic_DNA"/>
</dbReference>
<accession>A0A7V5CTL5</accession>
<organism evidence="1">
    <name type="scientific">Acidobacterium capsulatum</name>
    <dbReference type="NCBI Taxonomy" id="33075"/>
    <lineage>
        <taxon>Bacteria</taxon>
        <taxon>Pseudomonadati</taxon>
        <taxon>Acidobacteriota</taxon>
        <taxon>Terriglobia</taxon>
        <taxon>Terriglobales</taxon>
        <taxon>Acidobacteriaceae</taxon>
        <taxon>Acidobacterium</taxon>
    </lineage>
</organism>
<proteinExistence type="predicted"/>
<comment type="caution">
    <text evidence="1">The sequence shown here is derived from an EMBL/GenBank/DDBJ whole genome shotgun (WGS) entry which is preliminary data.</text>
</comment>